<dbReference type="STRING" id="1168221.R7YIL9"/>
<dbReference type="Pfam" id="PF02373">
    <property type="entry name" value="JmjC"/>
    <property type="match status" value="1"/>
</dbReference>
<dbReference type="SMART" id="SM00545">
    <property type="entry name" value="JmjN"/>
    <property type="match status" value="1"/>
</dbReference>
<feature type="compositionally biased region" description="Low complexity" evidence="7">
    <location>
        <begin position="1351"/>
        <end position="1368"/>
    </location>
</feature>
<dbReference type="InterPro" id="IPR003347">
    <property type="entry name" value="JmjC_dom"/>
</dbReference>
<feature type="domain" description="JmjC" evidence="9">
    <location>
        <begin position="348"/>
        <end position="511"/>
    </location>
</feature>
<dbReference type="PANTHER" id="PTHR10694:SF7">
    <property type="entry name" value="[HISTONE H3]-TRIMETHYL-L-LYSINE(9) DEMETHYLASE"/>
    <property type="match status" value="1"/>
</dbReference>
<dbReference type="Pfam" id="PF02375">
    <property type="entry name" value="JmjN"/>
    <property type="match status" value="1"/>
</dbReference>
<feature type="compositionally biased region" description="Low complexity" evidence="7">
    <location>
        <begin position="1210"/>
        <end position="1225"/>
    </location>
</feature>
<organism evidence="11 12">
    <name type="scientific">Coniosporium apollinis (strain CBS 100218)</name>
    <name type="common">Rock-inhabiting black yeast</name>
    <dbReference type="NCBI Taxonomy" id="1168221"/>
    <lineage>
        <taxon>Eukaryota</taxon>
        <taxon>Fungi</taxon>
        <taxon>Dikarya</taxon>
        <taxon>Ascomycota</taxon>
        <taxon>Pezizomycotina</taxon>
        <taxon>Dothideomycetes</taxon>
        <taxon>Dothideomycetes incertae sedis</taxon>
        <taxon>Coniosporium</taxon>
    </lineage>
</organism>
<feature type="compositionally biased region" description="Polar residues" evidence="7">
    <location>
        <begin position="1188"/>
        <end position="1202"/>
    </location>
</feature>
<feature type="region of interest" description="Disordered" evidence="7">
    <location>
        <begin position="531"/>
        <end position="582"/>
    </location>
</feature>
<dbReference type="EMBL" id="JH767556">
    <property type="protein sequence ID" value="EON61733.1"/>
    <property type="molecule type" value="Genomic_DNA"/>
</dbReference>
<dbReference type="GO" id="GO:0000785">
    <property type="term" value="C:chromatin"/>
    <property type="evidence" value="ECO:0007669"/>
    <property type="project" value="TreeGrafter"/>
</dbReference>
<comment type="similarity">
    <text evidence="1">Belongs to the JHDM3 histone demethylase family.</text>
</comment>
<evidence type="ECO:0000259" key="8">
    <source>
        <dbReference type="PROSITE" id="PS51183"/>
    </source>
</evidence>
<gene>
    <name evidence="11" type="ORF">W97_00949</name>
</gene>
<feature type="domain" description="JmjN" evidence="8">
    <location>
        <begin position="68"/>
        <end position="109"/>
    </location>
</feature>
<dbReference type="Pfam" id="PF13832">
    <property type="entry name" value="zf-HC5HC2H_2"/>
    <property type="match status" value="1"/>
</dbReference>
<feature type="region of interest" description="Disordered" evidence="7">
    <location>
        <begin position="1288"/>
        <end position="1448"/>
    </location>
</feature>
<feature type="compositionally biased region" description="Polar residues" evidence="7">
    <location>
        <begin position="1087"/>
        <end position="1099"/>
    </location>
</feature>
<feature type="compositionally biased region" description="Polar residues" evidence="7">
    <location>
        <begin position="184"/>
        <end position="200"/>
    </location>
</feature>
<feature type="region of interest" description="Disordered" evidence="7">
    <location>
        <begin position="1119"/>
        <end position="1147"/>
    </location>
</feature>
<dbReference type="SMART" id="SM00249">
    <property type="entry name" value="PHD"/>
    <property type="match status" value="1"/>
</dbReference>
<dbReference type="HOGENOM" id="CLU_001442_4_3_1"/>
<evidence type="ECO:0000256" key="5">
    <source>
        <dbReference type="ARBA" id="ARBA00022833"/>
    </source>
</evidence>
<dbReference type="GO" id="GO:0140684">
    <property type="term" value="F:histone H3K9me2/H3K9me3 demethylase activity"/>
    <property type="evidence" value="ECO:0007669"/>
    <property type="project" value="UniProtKB-EC"/>
</dbReference>
<dbReference type="InterPro" id="IPR003349">
    <property type="entry name" value="JmjN"/>
</dbReference>
<protein>
    <recommendedName>
        <fullName evidence="2">[histone H3]-trimethyl-L-lysine(9) demethylase</fullName>
        <ecNumber evidence="2">1.14.11.66</ecNumber>
    </recommendedName>
</protein>
<dbReference type="Proteomes" id="UP000016924">
    <property type="component" value="Unassembled WGS sequence"/>
</dbReference>
<dbReference type="PROSITE" id="PS51184">
    <property type="entry name" value="JMJC"/>
    <property type="match status" value="1"/>
</dbReference>
<feature type="compositionally biased region" description="Basic and acidic residues" evidence="7">
    <location>
        <begin position="8"/>
        <end position="19"/>
    </location>
</feature>
<feature type="region of interest" description="Disordered" evidence="7">
    <location>
        <begin position="1"/>
        <end position="59"/>
    </location>
</feature>
<evidence type="ECO:0000313" key="12">
    <source>
        <dbReference type="Proteomes" id="UP000016924"/>
    </source>
</evidence>
<comment type="catalytic activity">
    <reaction evidence="6">
        <text>N(6),N(6),N(6)-trimethyl-L-lysyl(9)-[histone H3] + 2 2-oxoglutarate + 2 O2 = N(6)-methyl-L-lysyl(9)-[histone H3] + 2 formaldehyde + 2 succinate + 2 CO2</text>
        <dbReference type="Rhea" id="RHEA:60200"/>
        <dbReference type="Rhea" id="RHEA-COMP:15538"/>
        <dbReference type="Rhea" id="RHEA-COMP:15542"/>
        <dbReference type="ChEBI" id="CHEBI:15379"/>
        <dbReference type="ChEBI" id="CHEBI:16526"/>
        <dbReference type="ChEBI" id="CHEBI:16810"/>
        <dbReference type="ChEBI" id="CHEBI:16842"/>
        <dbReference type="ChEBI" id="CHEBI:30031"/>
        <dbReference type="ChEBI" id="CHEBI:61929"/>
        <dbReference type="ChEBI" id="CHEBI:61961"/>
        <dbReference type="EC" id="1.14.11.66"/>
    </reaction>
</comment>
<name>R7YIL9_CONA1</name>
<evidence type="ECO:0000256" key="2">
    <source>
        <dbReference type="ARBA" id="ARBA00012900"/>
    </source>
</evidence>
<dbReference type="CDD" id="cd15571">
    <property type="entry name" value="ePHD"/>
    <property type="match status" value="1"/>
</dbReference>
<feature type="compositionally biased region" description="Low complexity" evidence="7">
    <location>
        <begin position="996"/>
        <end position="1011"/>
    </location>
</feature>
<evidence type="ECO:0000256" key="7">
    <source>
        <dbReference type="SAM" id="MobiDB-lite"/>
    </source>
</evidence>
<dbReference type="Gene3D" id="2.60.120.650">
    <property type="entry name" value="Cupin"/>
    <property type="match status" value="2"/>
</dbReference>
<dbReference type="OMA" id="PWGGFTN"/>
<dbReference type="eggNOG" id="KOG0958">
    <property type="taxonomic scope" value="Eukaryota"/>
</dbReference>
<keyword evidence="4" id="KW-0863">Zinc-finger</keyword>
<dbReference type="GeneID" id="19898260"/>
<feature type="compositionally biased region" description="Low complexity" evidence="7">
    <location>
        <begin position="1421"/>
        <end position="1433"/>
    </location>
</feature>
<evidence type="ECO:0000259" key="9">
    <source>
        <dbReference type="PROSITE" id="PS51184"/>
    </source>
</evidence>
<feature type="region of interest" description="Disordered" evidence="7">
    <location>
        <begin position="811"/>
        <end position="840"/>
    </location>
</feature>
<feature type="compositionally biased region" description="Basic residues" evidence="7">
    <location>
        <begin position="248"/>
        <end position="257"/>
    </location>
</feature>
<feature type="compositionally biased region" description="Basic and acidic residues" evidence="7">
    <location>
        <begin position="157"/>
        <end position="179"/>
    </location>
</feature>
<dbReference type="GO" id="GO:0005634">
    <property type="term" value="C:nucleus"/>
    <property type="evidence" value="ECO:0007669"/>
    <property type="project" value="TreeGrafter"/>
</dbReference>
<feature type="compositionally biased region" description="Pro residues" evidence="7">
    <location>
        <begin position="1233"/>
        <end position="1242"/>
    </location>
</feature>
<evidence type="ECO:0000256" key="6">
    <source>
        <dbReference type="ARBA" id="ARBA00049349"/>
    </source>
</evidence>
<dbReference type="SUPFAM" id="SSF51197">
    <property type="entry name" value="Clavaminate synthase-like"/>
    <property type="match status" value="1"/>
</dbReference>
<keyword evidence="3" id="KW-0479">Metal-binding</keyword>
<feature type="compositionally biased region" description="Low complexity" evidence="7">
    <location>
        <begin position="1055"/>
        <end position="1086"/>
    </location>
</feature>
<dbReference type="PROSITE" id="PS51805">
    <property type="entry name" value="EPHD"/>
    <property type="match status" value="1"/>
</dbReference>
<keyword evidence="5" id="KW-0862">Zinc</keyword>
<dbReference type="SMART" id="SM00558">
    <property type="entry name" value="JmjC"/>
    <property type="match status" value="1"/>
</dbReference>
<dbReference type="InterPro" id="IPR055500">
    <property type="entry name" value="DUF7072"/>
</dbReference>
<dbReference type="PANTHER" id="PTHR10694">
    <property type="entry name" value="LYSINE-SPECIFIC DEMETHYLASE"/>
    <property type="match status" value="1"/>
</dbReference>
<proteinExistence type="inferred from homology"/>
<feature type="compositionally biased region" description="Low complexity" evidence="7">
    <location>
        <begin position="947"/>
        <end position="960"/>
    </location>
</feature>
<evidence type="ECO:0000313" key="11">
    <source>
        <dbReference type="EMBL" id="EON61733.1"/>
    </source>
</evidence>
<feature type="domain" description="PHD-type" evidence="10">
    <location>
        <begin position="598"/>
        <end position="714"/>
    </location>
</feature>
<dbReference type="InterPro" id="IPR001965">
    <property type="entry name" value="Znf_PHD"/>
</dbReference>
<sequence length="1448" mass="161810">MEAAASVEAHDSAHDESLHKAALTPPTSEDMDKRERSSSPLSDMELDNPGEEDIGEIEPDHYWDGGKIPVFKPTMAQFRSFKKFIDKVDTYGMKSGIVKVIPPKEWIDSLPALHEAVKTIKVKNPITQEFVGTHGVYTQNNMEKQRSYNLPQWKAVTEESNHQPPAKRGDRRANRDAVGRTRSTRNGAGSSADSTTSQQDGPKRKPGRPRKRPAPEEKEDSPDKGADSKEDSQLQVPPTPTSPDTKPPPKKRARRSTAKTEAADEDDSPTKPRGRQPKSKSVSSRRLNNRREAADEIDEKAFRNFDYHFGKVDEFTPERCKELEEVYWKTLNYGQPMYGADMPGSLFDDNTTSWNVAKLENLLDVLGTKVPGVNTAYLYLGMWKATFAWHLEDVDLYSINYIHFGAPKQWYSISQADARRFEAAMKSIWPTDAKACDQFLRHKTYLISPDKLEKQFGIKVNRLVHYEGEFVITYPYGYHSGYNLGYNCAESVNFATEAWLPMGRVAKKCDCEADSVWVDVSEIERKLRGEPTPEYWEEVTDDEDDDEEVEDEQNDLPSPPASVAGKIKTAPKKRKRETKEATEQKVKKKIKIRILPSKQPCVLCPNDVSYDKLLPTDNGQRAHRLCALYTPETYLVDENGREKVCGVPFIEKARFDLKCNHCGSKRGTCFQCSSKKCTRAFHATCAAAAGVQIDTGPVPTFDEDGMEYYCEGYDFRCRFHRPKKRHLKFVDVESLENKFTREYGRSLKSREVIQAQYLDGGEVFAGIVVENRPSEMTVLVDILPEGPNSERVEIEYKWLLYIDPADSLRPKPSANAKPLPEHLLNNKSLDAKNQKDPPPVMDEPFHDPNCVEKWAEFHTCTTEEARNAEQKKIDFSKPDQIWFYLGKTSTEARQQYTEDPAKPRHNPKGNFLDTVKPPPPPPAPVERRSLPAAYPSGVNVKALNATSSVQRQQQQQSHNKQPPPKQAPMASVTMYGAQYGQPKEKQRPVQPAPMTQQSQQSRYSSAQAQYAHPKYHSTPYSRNPAQEASKIPYQTSPYPNSAKLGAPSIDPRLDQLSSRPQYQYYQPPSDQQQSHQQLQRQYQYPHTYSTQPSQHQAQQRVAPVAPMLGTKASSPSALYSYLSNPSTDPSPPQLTHSSSSSSSASDRLQHINDLKNYPYLLHSFLRRPQKYQSPYRLPKDGGGFTEAYQPTTLARPSSSHSLYPQPGPHSSYASNPYPSPAAANAQPDFGFGRPPPQLPHPNPARRQSNAAQRPGLMFQSESDFRMDVTRSASSEHAGMSKLEHALKQAAEQAGTGGYAAPTPPMMGTHHSAPYGVSGHGQGHGHGHGHGSGHVYAPAGYVQAQSQPPNYAHGHGNAHAQAQQPSQHHSQSHHQQSHNPQTQPSRYGPGVGHIPPYGSLPMQTPPLHQPQGYGYGYPPSLPHTQSQSQSQSPRGPVPSPLSDVAGGGT</sequence>
<feature type="compositionally biased region" description="Basic and acidic residues" evidence="7">
    <location>
        <begin position="213"/>
        <end position="232"/>
    </location>
</feature>
<dbReference type="Gene3D" id="3.30.40.10">
    <property type="entry name" value="Zinc/RING finger domain, C3HC4 (zinc finger)"/>
    <property type="match status" value="1"/>
</dbReference>
<dbReference type="PROSITE" id="PS51183">
    <property type="entry name" value="JMJN"/>
    <property type="match status" value="1"/>
</dbReference>
<evidence type="ECO:0000259" key="10">
    <source>
        <dbReference type="PROSITE" id="PS51805"/>
    </source>
</evidence>
<accession>R7YIL9</accession>
<dbReference type="EC" id="1.14.11.66" evidence="2"/>
<evidence type="ECO:0000256" key="3">
    <source>
        <dbReference type="ARBA" id="ARBA00022723"/>
    </source>
</evidence>
<feature type="region of interest" description="Disordered" evidence="7">
    <location>
        <begin position="946"/>
        <end position="1102"/>
    </location>
</feature>
<keyword evidence="12" id="KW-1185">Reference proteome</keyword>
<feature type="region of interest" description="Disordered" evidence="7">
    <location>
        <begin position="157"/>
        <end position="292"/>
    </location>
</feature>
<dbReference type="GO" id="GO:0010468">
    <property type="term" value="P:regulation of gene expression"/>
    <property type="evidence" value="ECO:0007669"/>
    <property type="project" value="TreeGrafter"/>
</dbReference>
<dbReference type="RefSeq" id="XP_007777050.1">
    <property type="nucleotide sequence ID" value="XM_007778860.1"/>
</dbReference>
<feature type="compositionally biased region" description="Acidic residues" evidence="7">
    <location>
        <begin position="535"/>
        <end position="554"/>
    </location>
</feature>
<reference evidence="12" key="1">
    <citation type="submission" date="2012-06" db="EMBL/GenBank/DDBJ databases">
        <title>The genome sequence of Coniosporium apollinis CBS 100218.</title>
        <authorList>
            <consortium name="The Broad Institute Genome Sequencing Platform"/>
            <person name="Cuomo C."/>
            <person name="Gorbushina A."/>
            <person name="Noack S."/>
            <person name="Walker B."/>
            <person name="Young S.K."/>
            <person name="Zeng Q."/>
            <person name="Gargeya S."/>
            <person name="Fitzgerald M."/>
            <person name="Haas B."/>
            <person name="Abouelleil A."/>
            <person name="Alvarado L."/>
            <person name="Arachchi H.M."/>
            <person name="Berlin A.M."/>
            <person name="Chapman S.B."/>
            <person name="Goldberg J."/>
            <person name="Griggs A."/>
            <person name="Gujja S."/>
            <person name="Hansen M."/>
            <person name="Howarth C."/>
            <person name="Imamovic A."/>
            <person name="Larimer J."/>
            <person name="McCowan C."/>
            <person name="Montmayeur A."/>
            <person name="Murphy C."/>
            <person name="Neiman D."/>
            <person name="Pearson M."/>
            <person name="Priest M."/>
            <person name="Roberts A."/>
            <person name="Saif S."/>
            <person name="Shea T."/>
            <person name="Sisk P."/>
            <person name="Sykes S."/>
            <person name="Wortman J."/>
            <person name="Nusbaum C."/>
            <person name="Birren B."/>
        </authorList>
    </citation>
    <scope>NUCLEOTIDE SEQUENCE [LARGE SCALE GENOMIC DNA]</scope>
    <source>
        <strain evidence="12">CBS 100218</strain>
    </source>
</reference>
<dbReference type="GO" id="GO:0008270">
    <property type="term" value="F:zinc ion binding"/>
    <property type="evidence" value="ECO:0007669"/>
    <property type="project" value="UniProtKB-KW"/>
</dbReference>
<dbReference type="GO" id="GO:0051864">
    <property type="term" value="F:histone H3K36 demethylase activity"/>
    <property type="evidence" value="ECO:0007669"/>
    <property type="project" value="TreeGrafter"/>
</dbReference>
<dbReference type="eggNOG" id="KOG1080">
    <property type="taxonomic scope" value="Eukaryota"/>
</dbReference>
<feature type="region of interest" description="Disordered" evidence="7">
    <location>
        <begin position="893"/>
        <end position="930"/>
    </location>
</feature>
<feature type="compositionally biased region" description="Polar residues" evidence="7">
    <location>
        <begin position="1018"/>
        <end position="1039"/>
    </location>
</feature>
<feature type="compositionally biased region" description="Acidic residues" evidence="7">
    <location>
        <begin position="44"/>
        <end position="57"/>
    </location>
</feature>
<evidence type="ECO:0000256" key="1">
    <source>
        <dbReference type="ARBA" id="ARBA00009711"/>
    </source>
</evidence>
<dbReference type="InterPro" id="IPR013083">
    <property type="entry name" value="Znf_RING/FYVE/PHD"/>
</dbReference>
<dbReference type="OrthoDB" id="9547406at2759"/>
<dbReference type="Pfam" id="PF23258">
    <property type="entry name" value="DUF7072"/>
    <property type="match status" value="1"/>
</dbReference>
<evidence type="ECO:0000256" key="4">
    <source>
        <dbReference type="ARBA" id="ARBA00022771"/>
    </source>
</evidence>
<dbReference type="FunFam" id="2.60.120.650:FF:000024">
    <property type="entry name" value="Putative jumonji family transcription factor"/>
    <property type="match status" value="1"/>
</dbReference>
<feature type="region of interest" description="Disordered" evidence="7">
    <location>
        <begin position="1172"/>
        <end position="1251"/>
    </location>
</feature>
<dbReference type="InterPro" id="IPR034732">
    <property type="entry name" value="EPHD"/>
</dbReference>